<dbReference type="Pfam" id="PF00625">
    <property type="entry name" value="Guanylate_kin"/>
    <property type="match status" value="1"/>
</dbReference>
<dbReference type="InterPro" id="IPR008145">
    <property type="entry name" value="GK/Ca_channel_bsu"/>
</dbReference>
<reference evidence="6" key="2">
    <citation type="journal article" date="2017" name="J. Anim. Genet.">
        <title>Multiple reference genome sequences of hot pepper reveal the massive evolution of plant disease resistance genes by retroduplication.</title>
        <authorList>
            <person name="Kim S."/>
            <person name="Park J."/>
            <person name="Yeom S.-I."/>
            <person name="Kim Y.-M."/>
            <person name="Seo E."/>
            <person name="Kim K.-T."/>
            <person name="Kim M.-S."/>
            <person name="Lee J.M."/>
            <person name="Cheong K."/>
            <person name="Shin H.-S."/>
            <person name="Kim S.-B."/>
            <person name="Han K."/>
            <person name="Lee J."/>
            <person name="Park M."/>
            <person name="Lee H.-A."/>
            <person name="Lee H.-Y."/>
            <person name="Lee Y."/>
            <person name="Oh S."/>
            <person name="Lee J.H."/>
            <person name="Choi E."/>
            <person name="Choi E."/>
            <person name="Lee S.E."/>
            <person name="Jeon J."/>
            <person name="Kim H."/>
            <person name="Choi G."/>
            <person name="Song H."/>
            <person name="Lee J."/>
            <person name="Lee S.-C."/>
            <person name="Kwon J.-K."/>
            <person name="Lee H.-Y."/>
            <person name="Koo N."/>
            <person name="Hong Y."/>
            <person name="Kim R.W."/>
            <person name="Kang W.-H."/>
            <person name="Huh J.H."/>
            <person name="Kang B.-C."/>
            <person name="Yang T.-J."/>
            <person name="Lee Y.-H."/>
            <person name="Bennetzen J.L."/>
            <person name="Choi D."/>
        </authorList>
    </citation>
    <scope>NUCLEOTIDE SEQUENCE [LARGE SCALE GENOMIC DNA]</scope>
    <source>
        <strain evidence="6">cv. PBC81</strain>
    </source>
</reference>
<evidence type="ECO:0000313" key="5">
    <source>
        <dbReference type="EMBL" id="PHT54718.1"/>
    </source>
</evidence>
<dbReference type="InterPro" id="IPR008144">
    <property type="entry name" value="Guanylate_kin-like_dom"/>
</dbReference>
<comment type="similarity">
    <text evidence="1">Belongs to the guanylate kinase family.</text>
</comment>
<protein>
    <submittedName>
        <fullName evidence="5">Guanylate kinase 1</fullName>
    </submittedName>
</protein>
<dbReference type="AlphaFoldDB" id="A0A2G2XB64"/>
<feature type="domain" description="Guanylate kinase-like" evidence="4">
    <location>
        <begin position="1"/>
        <end position="144"/>
    </location>
</feature>
<gene>
    <name evidence="5" type="ORF">CQW23_03204</name>
</gene>
<keyword evidence="3 5" id="KW-0418">Kinase</keyword>
<dbReference type="Proteomes" id="UP000224567">
    <property type="component" value="Unassembled WGS sequence"/>
</dbReference>
<evidence type="ECO:0000313" key="6">
    <source>
        <dbReference type="Proteomes" id="UP000224567"/>
    </source>
</evidence>
<dbReference type="Gene3D" id="3.40.50.300">
    <property type="entry name" value="P-loop containing nucleotide triphosphate hydrolases"/>
    <property type="match status" value="1"/>
</dbReference>
<dbReference type="GO" id="GO:0004385">
    <property type="term" value="F:GMP kinase activity"/>
    <property type="evidence" value="ECO:0007669"/>
    <property type="project" value="TreeGrafter"/>
</dbReference>
<accession>A0A2G2XB64</accession>
<dbReference type="PANTHER" id="PTHR23117">
    <property type="entry name" value="GUANYLATE KINASE-RELATED"/>
    <property type="match status" value="1"/>
</dbReference>
<keyword evidence="2" id="KW-0808">Transferase</keyword>
<reference evidence="5 6" key="1">
    <citation type="journal article" date="2017" name="Genome Biol.">
        <title>New reference genome sequences of hot pepper reveal the massive evolution of plant disease-resistance genes by retroduplication.</title>
        <authorList>
            <person name="Kim S."/>
            <person name="Park J."/>
            <person name="Yeom S.I."/>
            <person name="Kim Y.M."/>
            <person name="Seo E."/>
            <person name="Kim K.T."/>
            <person name="Kim M.S."/>
            <person name="Lee J.M."/>
            <person name="Cheong K."/>
            <person name="Shin H.S."/>
            <person name="Kim S.B."/>
            <person name="Han K."/>
            <person name="Lee J."/>
            <person name="Park M."/>
            <person name="Lee H.A."/>
            <person name="Lee H.Y."/>
            <person name="Lee Y."/>
            <person name="Oh S."/>
            <person name="Lee J.H."/>
            <person name="Choi E."/>
            <person name="Choi E."/>
            <person name="Lee S.E."/>
            <person name="Jeon J."/>
            <person name="Kim H."/>
            <person name="Choi G."/>
            <person name="Song H."/>
            <person name="Lee J."/>
            <person name="Lee S.C."/>
            <person name="Kwon J.K."/>
            <person name="Lee H.Y."/>
            <person name="Koo N."/>
            <person name="Hong Y."/>
            <person name="Kim R.W."/>
            <person name="Kang W.H."/>
            <person name="Huh J.H."/>
            <person name="Kang B.C."/>
            <person name="Yang T.J."/>
            <person name="Lee Y.H."/>
            <person name="Bennetzen J.L."/>
            <person name="Choi D."/>
        </authorList>
    </citation>
    <scope>NUCLEOTIDE SEQUENCE [LARGE SCALE GENOMIC DNA]</scope>
    <source>
        <strain evidence="6">cv. PBC81</strain>
    </source>
</reference>
<organism evidence="5 6">
    <name type="scientific">Capsicum baccatum</name>
    <name type="common">Peruvian pepper</name>
    <dbReference type="NCBI Taxonomy" id="33114"/>
    <lineage>
        <taxon>Eukaryota</taxon>
        <taxon>Viridiplantae</taxon>
        <taxon>Streptophyta</taxon>
        <taxon>Embryophyta</taxon>
        <taxon>Tracheophyta</taxon>
        <taxon>Spermatophyta</taxon>
        <taxon>Magnoliopsida</taxon>
        <taxon>eudicotyledons</taxon>
        <taxon>Gunneridae</taxon>
        <taxon>Pentapetalae</taxon>
        <taxon>asterids</taxon>
        <taxon>lamiids</taxon>
        <taxon>Solanales</taxon>
        <taxon>Solanaceae</taxon>
        <taxon>Solanoideae</taxon>
        <taxon>Capsiceae</taxon>
        <taxon>Capsicum</taxon>
    </lineage>
</organism>
<comment type="caution">
    <text evidence="5">The sequence shown here is derived from an EMBL/GenBank/DDBJ whole genome shotgun (WGS) entry which is preliminary data.</text>
</comment>
<dbReference type="PANTHER" id="PTHR23117:SF13">
    <property type="entry name" value="GUANYLATE KINASE"/>
    <property type="match status" value="1"/>
</dbReference>
<dbReference type="OrthoDB" id="6334211at2759"/>
<name>A0A2G2XB64_CAPBA</name>
<dbReference type="GO" id="GO:0005829">
    <property type="term" value="C:cytosol"/>
    <property type="evidence" value="ECO:0007669"/>
    <property type="project" value="TreeGrafter"/>
</dbReference>
<dbReference type="PROSITE" id="PS50052">
    <property type="entry name" value="GUANYLATE_KINASE_2"/>
    <property type="match status" value="1"/>
</dbReference>
<dbReference type="STRING" id="33114.A0A2G2XB64"/>
<evidence type="ECO:0000259" key="4">
    <source>
        <dbReference type="PROSITE" id="PS50052"/>
    </source>
</evidence>
<dbReference type="InterPro" id="IPR027417">
    <property type="entry name" value="P-loop_NTPase"/>
</dbReference>
<keyword evidence="6" id="KW-1185">Reference proteome</keyword>
<evidence type="ECO:0000256" key="2">
    <source>
        <dbReference type="ARBA" id="ARBA00022679"/>
    </source>
</evidence>
<proteinExistence type="inferred from homology"/>
<sequence>MFYWIPTSVQSFYFDQLSDFGLAVAGWNLSKSNVKISGTLGYVALEYLLDGNMDYCDQYMHGCGAHTDYGVITILMTDGVLGLQRCILDIEVQGARSVRARSLDAIFIFISPPSFEELEKRLRARATETEEQIQKRLRNARAKL</sequence>
<evidence type="ECO:0000256" key="1">
    <source>
        <dbReference type="ARBA" id="ARBA00005790"/>
    </source>
</evidence>
<dbReference type="EMBL" id="MLFT02000002">
    <property type="protein sequence ID" value="PHT54718.1"/>
    <property type="molecule type" value="Genomic_DNA"/>
</dbReference>
<evidence type="ECO:0000256" key="3">
    <source>
        <dbReference type="ARBA" id="ARBA00022777"/>
    </source>
</evidence>
<dbReference type="SUPFAM" id="SSF51197">
    <property type="entry name" value="Clavaminate synthase-like"/>
    <property type="match status" value="1"/>
</dbReference>
<dbReference type="SUPFAM" id="SSF52540">
    <property type="entry name" value="P-loop containing nucleoside triphosphate hydrolases"/>
    <property type="match status" value="1"/>
</dbReference>